<reference evidence="3" key="1">
    <citation type="submission" date="2023-03" db="EMBL/GenBank/DDBJ databases">
        <title>Electrophorus voltai genome.</title>
        <authorList>
            <person name="Bian C."/>
        </authorList>
    </citation>
    <scope>NUCLEOTIDE SEQUENCE</scope>
    <source>
        <strain evidence="3">CB-2022</strain>
        <tissue evidence="3">Muscle</tissue>
    </source>
</reference>
<protein>
    <submittedName>
        <fullName evidence="3">Uncharacterized protein</fullName>
    </submittedName>
</protein>
<keyword evidence="2" id="KW-1133">Transmembrane helix</keyword>
<evidence type="ECO:0000313" key="3">
    <source>
        <dbReference type="EMBL" id="KAK1787609.1"/>
    </source>
</evidence>
<accession>A0AAD9DP71</accession>
<comment type="caution">
    <text evidence="3">The sequence shown here is derived from an EMBL/GenBank/DDBJ whole genome shotgun (WGS) entry which is preliminary data.</text>
</comment>
<feature type="region of interest" description="Disordered" evidence="1">
    <location>
        <begin position="1"/>
        <end position="34"/>
    </location>
</feature>
<keyword evidence="2" id="KW-0812">Transmembrane</keyword>
<dbReference type="Proteomes" id="UP001239994">
    <property type="component" value="Unassembled WGS sequence"/>
</dbReference>
<name>A0AAD9DP71_9TELE</name>
<feature type="transmembrane region" description="Helical" evidence="2">
    <location>
        <begin position="176"/>
        <end position="196"/>
    </location>
</feature>
<dbReference type="EMBL" id="JAROKS010000023">
    <property type="protein sequence ID" value="KAK1787609.1"/>
    <property type="molecule type" value="Genomic_DNA"/>
</dbReference>
<gene>
    <name evidence="3" type="ORF">P4O66_015933</name>
</gene>
<evidence type="ECO:0000313" key="4">
    <source>
        <dbReference type="Proteomes" id="UP001239994"/>
    </source>
</evidence>
<organism evidence="3 4">
    <name type="scientific">Electrophorus voltai</name>
    <dbReference type="NCBI Taxonomy" id="2609070"/>
    <lineage>
        <taxon>Eukaryota</taxon>
        <taxon>Metazoa</taxon>
        <taxon>Chordata</taxon>
        <taxon>Craniata</taxon>
        <taxon>Vertebrata</taxon>
        <taxon>Euteleostomi</taxon>
        <taxon>Actinopterygii</taxon>
        <taxon>Neopterygii</taxon>
        <taxon>Teleostei</taxon>
        <taxon>Ostariophysi</taxon>
        <taxon>Gymnotiformes</taxon>
        <taxon>Gymnotoidei</taxon>
        <taxon>Gymnotidae</taxon>
        <taxon>Electrophorus</taxon>
    </lineage>
</organism>
<keyword evidence="4" id="KW-1185">Reference proteome</keyword>
<keyword evidence="2" id="KW-0472">Membrane</keyword>
<evidence type="ECO:0000256" key="1">
    <source>
        <dbReference type="SAM" id="MobiDB-lite"/>
    </source>
</evidence>
<proteinExistence type="predicted"/>
<sequence>MNMKLQPPCTRKHKTNSPAVLSAHPIPDRSGATSKGDLVVPQTCPWLQWTRGGARPPRFQTCYLLPGPPLSRCSRSVPETACLRGFGQTPPASLASLLKGRHPGFHSTHRRSRCSTQPPSFWSVWCPLVLLGPGSTALGPPPPRSSWGCSPLLPEKTRTAVAVLYPMSWDPGSSAGGAYVSLFFAAGAAVLWWLIIP</sequence>
<dbReference type="AlphaFoldDB" id="A0AAD9DP71"/>
<evidence type="ECO:0000256" key="2">
    <source>
        <dbReference type="SAM" id="Phobius"/>
    </source>
</evidence>